<reference evidence="2 3" key="1">
    <citation type="submission" date="2017-11" db="EMBL/GenBank/DDBJ databases">
        <title>De-novo sequencing of pomegranate (Punica granatum L.) genome.</title>
        <authorList>
            <person name="Akparov Z."/>
            <person name="Amiraslanov A."/>
            <person name="Hajiyeva S."/>
            <person name="Abbasov M."/>
            <person name="Kaur K."/>
            <person name="Hamwieh A."/>
            <person name="Solovyev V."/>
            <person name="Salamov A."/>
            <person name="Braich B."/>
            <person name="Kosarev P."/>
            <person name="Mahmoud A."/>
            <person name="Hajiyev E."/>
            <person name="Babayeva S."/>
            <person name="Izzatullayeva V."/>
            <person name="Mammadov A."/>
            <person name="Mammadov A."/>
            <person name="Sharifova S."/>
            <person name="Ojaghi J."/>
            <person name="Eynullazada K."/>
            <person name="Bayramov B."/>
            <person name="Abdulazimova A."/>
            <person name="Shahmuradov I."/>
        </authorList>
    </citation>
    <scope>NUCLEOTIDE SEQUENCE [LARGE SCALE GENOMIC DNA]</scope>
    <source>
        <strain evidence="3">cv. AG2017</strain>
        <tissue evidence="2">Leaf</tissue>
    </source>
</reference>
<gene>
    <name evidence="2" type="ORF">CRG98_049866</name>
</gene>
<feature type="compositionally biased region" description="Polar residues" evidence="1">
    <location>
        <begin position="48"/>
        <end position="57"/>
    </location>
</feature>
<name>A0A2I0H1Q7_PUNGR</name>
<comment type="caution">
    <text evidence="2">The sequence shown here is derived from an EMBL/GenBank/DDBJ whole genome shotgun (WGS) entry which is preliminary data.</text>
</comment>
<evidence type="ECO:0000256" key="1">
    <source>
        <dbReference type="SAM" id="MobiDB-lite"/>
    </source>
</evidence>
<accession>A0A2I0H1Q7</accession>
<feature type="non-terminal residue" evidence="2">
    <location>
        <position position="73"/>
    </location>
</feature>
<evidence type="ECO:0000313" key="3">
    <source>
        <dbReference type="Proteomes" id="UP000233551"/>
    </source>
</evidence>
<evidence type="ECO:0000313" key="2">
    <source>
        <dbReference type="EMBL" id="PKH91287.1"/>
    </source>
</evidence>
<feature type="region of interest" description="Disordered" evidence="1">
    <location>
        <begin position="26"/>
        <end position="73"/>
    </location>
</feature>
<dbReference type="Proteomes" id="UP000233551">
    <property type="component" value="Unassembled WGS sequence"/>
</dbReference>
<dbReference type="EMBL" id="PGOL01043352">
    <property type="protein sequence ID" value="PKH91287.1"/>
    <property type="molecule type" value="Genomic_DNA"/>
</dbReference>
<keyword evidence="3" id="KW-1185">Reference proteome</keyword>
<dbReference type="AlphaFoldDB" id="A0A2I0H1Q7"/>
<proteinExistence type="predicted"/>
<protein>
    <submittedName>
        <fullName evidence="2">Uncharacterized protein</fullName>
    </submittedName>
</protein>
<organism evidence="2 3">
    <name type="scientific">Punica granatum</name>
    <name type="common">Pomegranate</name>
    <dbReference type="NCBI Taxonomy" id="22663"/>
    <lineage>
        <taxon>Eukaryota</taxon>
        <taxon>Viridiplantae</taxon>
        <taxon>Streptophyta</taxon>
        <taxon>Embryophyta</taxon>
        <taxon>Tracheophyta</taxon>
        <taxon>Spermatophyta</taxon>
        <taxon>Magnoliopsida</taxon>
        <taxon>eudicotyledons</taxon>
        <taxon>Gunneridae</taxon>
        <taxon>Pentapetalae</taxon>
        <taxon>rosids</taxon>
        <taxon>malvids</taxon>
        <taxon>Myrtales</taxon>
        <taxon>Lythraceae</taxon>
        <taxon>Punica</taxon>
    </lineage>
</organism>
<sequence>MTRGCRGNTGQSMRWSDKSCLKFPPFLRGFQHNEDPSSPITQERETTVGPSRSSGFSADQPGFSPCHDKRCEQ</sequence>